<organism evidence="5 6">
    <name type="scientific">Thalassolituus hydrocarboniclasticus</name>
    <dbReference type="NCBI Taxonomy" id="2742796"/>
    <lineage>
        <taxon>Bacteria</taxon>
        <taxon>Pseudomonadati</taxon>
        <taxon>Pseudomonadota</taxon>
        <taxon>Gammaproteobacteria</taxon>
        <taxon>Oceanospirillales</taxon>
        <taxon>Oceanospirillaceae</taxon>
        <taxon>Thalassolituus</taxon>
    </lineage>
</organism>
<keyword evidence="3" id="KW-0175">Coiled coil</keyword>
<proteinExistence type="predicted"/>
<keyword evidence="6" id="KW-1185">Reference proteome</keyword>
<evidence type="ECO:0000256" key="1">
    <source>
        <dbReference type="ARBA" id="ARBA00022741"/>
    </source>
</evidence>
<sequence>MTDLMENTNELTRLAAEVERLEDEIHRIDNKLNNDGFISRVPAAMIEKEQKKKACFERDQARLKEKIATIGS</sequence>
<reference evidence="6" key="1">
    <citation type="submission" date="2020-06" db="EMBL/GenBank/DDBJ databases">
        <title>Thalassolituus marinus alknpb1M-1, a hydrocarbon-degrading bacterium isolated from the deep-sea overlying water using an in-situ strategy from the South China Sea basin.</title>
        <authorList>
            <person name="Dong C."/>
            <person name="Chen Y."/>
            <person name="Shao Z."/>
        </authorList>
    </citation>
    <scope>NUCLEOTIDE SEQUENCE [LARGE SCALE GENOMIC DNA]</scope>
    <source>
        <strain evidence="6">alknpb1M-1</strain>
    </source>
</reference>
<gene>
    <name evidence="5" type="ORF">HUF19_07055</name>
</gene>
<evidence type="ECO:0000256" key="3">
    <source>
        <dbReference type="SAM" id="Coils"/>
    </source>
</evidence>
<accession>A0ABY6A8B0</accession>
<dbReference type="EMBL" id="CP054475">
    <property type="protein sequence ID" value="UXD87201.1"/>
    <property type="molecule type" value="Genomic_DNA"/>
</dbReference>
<dbReference type="RefSeq" id="WP_260999121.1">
    <property type="nucleotide sequence ID" value="NZ_CP054475.1"/>
</dbReference>
<evidence type="ECO:0000256" key="2">
    <source>
        <dbReference type="ARBA" id="ARBA00022840"/>
    </source>
</evidence>
<dbReference type="InterPro" id="IPR019499">
    <property type="entry name" value="Val-tRNA_synth_tRNA-bd"/>
</dbReference>
<protein>
    <recommendedName>
        <fullName evidence="4">Valyl-tRNA synthetase tRNA-binding arm domain-containing protein</fullName>
    </recommendedName>
</protein>
<evidence type="ECO:0000259" key="4">
    <source>
        <dbReference type="Pfam" id="PF10458"/>
    </source>
</evidence>
<keyword evidence="1" id="KW-0547">Nucleotide-binding</keyword>
<evidence type="ECO:0000313" key="6">
    <source>
        <dbReference type="Proteomes" id="UP001065322"/>
    </source>
</evidence>
<feature type="domain" description="Valyl-tRNA synthetase tRNA-binding arm" evidence="4">
    <location>
        <begin position="10"/>
        <end position="70"/>
    </location>
</feature>
<name>A0ABY6A8B0_9GAMM</name>
<evidence type="ECO:0000313" key="5">
    <source>
        <dbReference type="EMBL" id="UXD87201.1"/>
    </source>
</evidence>
<dbReference type="InterPro" id="IPR010978">
    <property type="entry name" value="tRNA-bd_arm"/>
</dbReference>
<dbReference type="Gene3D" id="1.10.287.380">
    <property type="entry name" value="Valyl-tRNA synthetase, C-terminal domain"/>
    <property type="match status" value="1"/>
</dbReference>
<keyword evidence="2" id="KW-0067">ATP-binding</keyword>
<dbReference type="SUPFAM" id="SSF46589">
    <property type="entry name" value="tRNA-binding arm"/>
    <property type="match status" value="1"/>
</dbReference>
<dbReference type="Pfam" id="PF10458">
    <property type="entry name" value="Val_tRNA-synt_C"/>
    <property type="match status" value="1"/>
</dbReference>
<dbReference type="InterPro" id="IPR037118">
    <property type="entry name" value="Val-tRNA_synth_C_sf"/>
</dbReference>
<feature type="coiled-coil region" evidence="3">
    <location>
        <begin position="4"/>
        <end position="66"/>
    </location>
</feature>
<dbReference type="Proteomes" id="UP001065322">
    <property type="component" value="Chromosome"/>
</dbReference>